<dbReference type="AlphaFoldDB" id="A0A3R9E0D0"/>
<dbReference type="OrthoDB" id="3470575at2"/>
<dbReference type="Proteomes" id="UP000267081">
    <property type="component" value="Unassembled WGS sequence"/>
</dbReference>
<dbReference type="RefSeq" id="WP_125308066.1">
    <property type="nucleotide sequence ID" value="NZ_RSEC01000036.1"/>
</dbReference>
<organism evidence="1 2">
    <name type="scientific">Amycolatopsis eburnea</name>
    <dbReference type="NCBI Taxonomy" id="2267691"/>
    <lineage>
        <taxon>Bacteria</taxon>
        <taxon>Bacillati</taxon>
        <taxon>Actinomycetota</taxon>
        <taxon>Actinomycetes</taxon>
        <taxon>Pseudonocardiales</taxon>
        <taxon>Pseudonocardiaceae</taxon>
        <taxon>Amycolatopsis</taxon>
    </lineage>
</organism>
<name>A0A3R9E0D0_9PSEU</name>
<dbReference type="EMBL" id="RSEC01000036">
    <property type="protein sequence ID" value="RSD19347.1"/>
    <property type="molecule type" value="Genomic_DNA"/>
</dbReference>
<accession>A0A3R9E0D0</accession>
<comment type="caution">
    <text evidence="1">The sequence shown here is derived from an EMBL/GenBank/DDBJ whole genome shotgun (WGS) entry which is preliminary data.</text>
</comment>
<proteinExistence type="predicted"/>
<evidence type="ECO:0000313" key="1">
    <source>
        <dbReference type="EMBL" id="RSD19347.1"/>
    </source>
</evidence>
<reference evidence="1 2" key="1">
    <citation type="submission" date="2018-12" db="EMBL/GenBank/DDBJ databases">
        <title>Amycolatopsis eburnea sp. nov. actinomycete associate with arbuscular mycorrhiza fungal spore.</title>
        <authorList>
            <person name="Lumyong S."/>
            <person name="Chaiya L."/>
        </authorList>
    </citation>
    <scope>NUCLEOTIDE SEQUENCE [LARGE SCALE GENOMIC DNA]</scope>
    <source>
        <strain evidence="1 2">GLM-1</strain>
    </source>
</reference>
<keyword evidence="2" id="KW-1185">Reference proteome</keyword>
<gene>
    <name evidence="1" type="ORF">EIY87_13635</name>
</gene>
<sequence>MTNRELWQALPEELREEFDALVGKGLNIQAIFVLREKSGRTPPPSIHEGVALLDHRARVLGERDQPRQA</sequence>
<evidence type="ECO:0000313" key="2">
    <source>
        <dbReference type="Proteomes" id="UP000267081"/>
    </source>
</evidence>
<protein>
    <submittedName>
        <fullName evidence="1">Uncharacterized protein</fullName>
    </submittedName>
</protein>